<dbReference type="SUPFAM" id="SSF48403">
    <property type="entry name" value="Ankyrin repeat"/>
    <property type="match status" value="1"/>
</dbReference>
<evidence type="ECO:0000313" key="1">
    <source>
        <dbReference type="EMBL" id="KAJ3042838.1"/>
    </source>
</evidence>
<accession>A0AAD5WY36</accession>
<proteinExistence type="predicted"/>
<evidence type="ECO:0000313" key="2">
    <source>
        <dbReference type="Proteomes" id="UP001212841"/>
    </source>
</evidence>
<reference evidence="1" key="1">
    <citation type="submission" date="2020-05" db="EMBL/GenBank/DDBJ databases">
        <title>Phylogenomic resolution of chytrid fungi.</title>
        <authorList>
            <person name="Stajich J.E."/>
            <person name="Amses K."/>
            <person name="Simmons R."/>
            <person name="Seto K."/>
            <person name="Myers J."/>
            <person name="Bonds A."/>
            <person name="Quandt C.A."/>
            <person name="Barry K."/>
            <person name="Liu P."/>
            <person name="Grigoriev I."/>
            <person name="Longcore J.E."/>
            <person name="James T.Y."/>
        </authorList>
    </citation>
    <scope>NUCLEOTIDE SEQUENCE</scope>
    <source>
        <strain evidence="1">JEL0318</strain>
    </source>
</reference>
<dbReference type="Proteomes" id="UP001212841">
    <property type="component" value="Unassembled WGS sequence"/>
</dbReference>
<name>A0AAD5WY36_9FUNG</name>
<dbReference type="AlphaFoldDB" id="A0AAD5WY36"/>
<dbReference type="Gene3D" id="1.25.40.20">
    <property type="entry name" value="Ankyrin repeat-containing domain"/>
    <property type="match status" value="1"/>
</dbReference>
<organism evidence="1 2">
    <name type="scientific">Rhizophlyctis rosea</name>
    <dbReference type="NCBI Taxonomy" id="64517"/>
    <lineage>
        <taxon>Eukaryota</taxon>
        <taxon>Fungi</taxon>
        <taxon>Fungi incertae sedis</taxon>
        <taxon>Chytridiomycota</taxon>
        <taxon>Chytridiomycota incertae sedis</taxon>
        <taxon>Chytridiomycetes</taxon>
        <taxon>Rhizophlyctidales</taxon>
        <taxon>Rhizophlyctidaceae</taxon>
        <taxon>Rhizophlyctis</taxon>
    </lineage>
</organism>
<dbReference type="InterPro" id="IPR052050">
    <property type="entry name" value="SecEffector_AnkRepeat"/>
</dbReference>
<gene>
    <name evidence="1" type="ORF">HK097_001892</name>
</gene>
<protein>
    <submittedName>
        <fullName evidence="1">Uncharacterized protein</fullName>
    </submittedName>
</protein>
<keyword evidence="2" id="KW-1185">Reference proteome</keyword>
<sequence>MASPMFQTLPNLPLETITHILQYLPTILAYRIGVLLKVAYNYPNVRNDLLPLIPGASMNRASMKGQVELLDWWLERKQHGYPIHYTSAAMDRASGKGHLRVLIWWQDSGLPLKYSHEAMNWATRNGHLHCLGFWVDSGLRMRWTRHAMDNASQTGNVASLEWWKQSGLECRYSEKAMDSAANVEVLQWWKESGLYLRFTEKAMDLAASVEMLQWWKDSGMKLYYAQTAIHNAIRSGRIDLLEWWRTRGLELRYDQLFVMTLANNNGMPDILQWWLHSGLQFRVPAIALDFAANAATLEWWKRSGLLLEWTERALLSATLAGDRGRLKWWRNGDLKMKIPSFWTLARHLDSPYGCGDMTPVEVLEFWKETLDFCNAHYPVERKVNFLDEWDRNAAPSTSAAALFEQGSIVAMSDPTFPPPPIPPVQFPHWTQDPDLHLPGPSRLTHCPTYTPLRPPLPKTPHFPVLHLPESKSLPTLPLALPHLRKHALPSTALAAQNPNNQLPTPSVLHPYPFHLYYSASAMNHASARGEVSVLNWWLKSGAPLKYTADAMDFASCNGHADMLEWWASSGLELKYTPTAYGMAKNAGHVKCVEWWEKSGLDFEINVSVEDWLMGIY</sequence>
<dbReference type="PANTHER" id="PTHR46586">
    <property type="entry name" value="ANKYRIN REPEAT-CONTAINING PROTEIN"/>
    <property type="match status" value="1"/>
</dbReference>
<dbReference type="InterPro" id="IPR036770">
    <property type="entry name" value="Ankyrin_rpt-contain_sf"/>
</dbReference>
<comment type="caution">
    <text evidence="1">The sequence shown here is derived from an EMBL/GenBank/DDBJ whole genome shotgun (WGS) entry which is preliminary data.</text>
</comment>
<dbReference type="PANTHER" id="PTHR46586:SF3">
    <property type="entry name" value="ANKYRIN REPEAT-CONTAINING PROTEIN"/>
    <property type="match status" value="1"/>
</dbReference>
<dbReference type="EMBL" id="JADGJD010001390">
    <property type="protein sequence ID" value="KAJ3042838.1"/>
    <property type="molecule type" value="Genomic_DNA"/>
</dbReference>